<sequence length="120" mass="13128">MPEETRDRTNNKFGSCKPGCDLASPTARTALCGLRLPPGSPCNNMLGYCDVFQRCRPVDDEGPLTRIQRLFFGTSVDAVRLFVVSDPPRAVLVLAVSCWLVALAFRCCATLTPTSNPHKK</sequence>
<dbReference type="Proteomes" id="UP000821845">
    <property type="component" value="Chromosome 5"/>
</dbReference>
<dbReference type="EMBL" id="CM023485">
    <property type="protein sequence ID" value="KAH6930899.1"/>
    <property type="molecule type" value="Genomic_DNA"/>
</dbReference>
<accession>A0ACB7SAF2</accession>
<gene>
    <name evidence="1" type="ORF">HPB50_020649</name>
</gene>
<name>A0ACB7SAF2_HYAAI</name>
<proteinExistence type="predicted"/>
<comment type="caution">
    <text evidence="1">The sequence shown here is derived from an EMBL/GenBank/DDBJ whole genome shotgun (WGS) entry which is preliminary data.</text>
</comment>
<evidence type="ECO:0000313" key="1">
    <source>
        <dbReference type="EMBL" id="KAH6930899.1"/>
    </source>
</evidence>
<keyword evidence="2" id="KW-1185">Reference proteome</keyword>
<reference evidence="1" key="1">
    <citation type="submission" date="2020-05" db="EMBL/GenBank/DDBJ databases">
        <title>Large-scale comparative analyses of tick genomes elucidate their genetic diversity and vector capacities.</title>
        <authorList>
            <person name="Jia N."/>
            <person name="Wang J."/>
            <person name="Shi W."/>
            <person name="Du L."/>
            <person name="Sun Y."/>
            <person name="Zhan W."/>
            <person name="Jiang J."/>
            <person name="Wang Q."/>
            <person name="Zhang B."/>
            <person name="Ji P."/>
            <person name="Sakyi L.B."/>
            <person name="Cui X."/>
            <person name="Yuan T."/>
            <person name="Jiang B."/>
            <person name="Yang W."/>
            <person name="Lam T.T.-Y."/>
            <person name="Chang Q."/>
            <person name="Ding S."/>
            <person name="Wang X."/>
            <person name="Zhu J."/>
            <person name="Ruan X."/>
            <person name="Zhao L."/>
            <person name="Wei J."/>
            <person name="Que T."/>
            <person name="Du C."/>
            <person name="Cheng J."/>
            <person name="Dai P."/>
            <person name="Han X."/>
            <person name="Huang E."/>
            <person name="Gao Y."/>
            <person name="Liu J."/>
            <person name="Shao H."/>
            <person name="Ye R."/>
            <person name="Li L."/>
            <person name="Wei W."/>
            <person name="Wang X."/>
            <person name="Wang C."/>
            <person name="Yang T."/>
            <person name="Huo Q."/>
            <person name="Li W."/>
            <person name="Guo W."/>
            <person name="Chen H."/>
            <person name="Zhou L."/>
            <person name="Ni X."/>
            <person name="Tian J."/>
            <person name="Zhou Y."/>
            <person name="Sheng Y."/>
            <person name="Liu T."/>
            <person name="Pan Y."/>
            <person name="Xia L."/>
            <person name="Li J."/>
            <person name="Zhao F."/>
            <person name="Cao W."/>
        </authorList>
    </citation>
    <scope>NUCLEOTIDE SEQUENCE</scope>
    <source>
        <strain evidence="1">Hyas-2018</strain>
    </source>
</reference>
<evidence type="ECO:0000313" key="2">
    <source>
        <dbReference type="Proteomes" id="UP000821845"/>
    </source>
</evidence>
<organism evidence="1 2">
    <name type="scientific">Hyalomma asiaticum</name>
    <name type="common">Tick</name>
    <dbReference type="NCBI Taxonomy" id="266040"/>
    <lineage>
        <taxon>Eukaryota</taxon>
        <taxon>Metazoa</taxon>
        <taxon>Ecdysozoa</taxon>
        <taxon>Arthropoda</taxon>
        <taxon>Chelicerata</taxon>
        <taxon>Arachnida</taxon>
        <taxon>Acari</taxon>
        <taxon>Parasitiformes</taxon>
        <taxon>Ixodida</taxon>
        <taxon>Ixodoidea</taxon>
        <taxon>Ixodidae</taxon>
        <taxon>Hyalomminae</taxon>
        <taxon>Hyalomma</taxon>
    </lineage>
</organism>
<protein>
    <submittedName>
        <fullName evidence="1">Uncharacterized protein</fullName>
    </submittedName>
</protein>